<feature type="signal peptide" evidence="1">
    <location>
        <begin position="1"/>
        <end position="19"/>
    </location>
</feature>
<feature type="chain" id="PRO_5031493456" evidence="1">
    <location>
        <begin position="20"/>
        <end position="307"/>
    </location>
</feature>
<proteinExistence type="predicted"/>
<evidence type="ECO:0000313" key="2">
    <source>
        <dbReference type="EMBL" id="CAD8305668.1"/>
    </source>
</evidence>
<keyword evidence="1" id="KW-0732">Signal</keyword>
<gene>
    <name evidence="2" type="ORF">TDUB1175_LOCUS7524</name>
</gene>
<dbReference type="EMBL" id="HBED01015204">
    <property type="protein sequence ID" value="CAD8305668.1"/>
    <property type="molecule type" value="Transcribed_RNA"/>
</dbReference>
<evidence type="ECO:0000256" key="1">
    <source>
        <dbReference type="SAM" id="SignalP"/>
    </source>
</evidence>
<protein>
    <submittedName>
        <fullName evidence="2">Uncharacterized protein</fullName>
    </submittedName>
</protein>
<dbReference type="AlphaFoldDB" id="A0A7R9Z5D8"/>
<sequence>MSQRLFVVLALFAVSPVDAHERLLGGEYGSDGKGWFMGKDFNMTEFMEKLKDVNYTDIFDRCCPTNTTVLPGITTQYDVTDAESCNCPVRSNDTFATKWDESCTNNLGPKILSGETGVDMEKLTEMFEKFMNKNYTDVYDRCCSSPNGTNSYDADPSSCKCPVRNSTEHAGKWEDKCENKYAVIAEGGDYNYGGKEFNFEVKNHTAVYMNCCPTQDGLPETDYDVDNAACSCPVRQDEKFAEKWYTECEETYGPKAMEEMQLPTVASASQGVHQKDAEAAKATSIACSLKGAFAVIVCSFLAVMSLF</sequence>
<organism evidence="2">
    <name type="scientific">Pseudictyota dubia</name>
    <dbReference type="NCBI Taxonomy" id="2749911"/>
    <lineage>
        <taxon>Eukaryota</taxon>
        <taxon>Sar</taxon>
        <taxon>Stramenopiles</taxon>
        <taxon>Ochrophyta</taxon>
        <taxon>Bacillariophyta</taxon>
        <taxon>Mediophyceae</taxon>
        <taxon>Biddulphiophycidae</taxon>
        <taxon>Eupodiscales</taxon>
        <taxon>Odontellaceae</taxon>
        <taxon>Pseudictyota</taxon>
    </lineage>
</organism>
<name>A0A7R9Z5D8_9STRA</name>
<accession>A0A7R9Z5D8</accession>
<reference evidence="2" key="1">
    <citation type="submission" date="2021-01" db="EMBL/GenBank/DDBJ databases">
        <authorList>
            <person name="Corre E."/>
            <person name="Pelletier E."/>
            <person name="Niang G."/>
            <person name="Scheremetjew M."/>
            <person name="Finn R."/>
            <person name="Kale V."/>
            <person name="Holt S."/>
            <person name="Cochrane G."/>
            <person name="Meng A."/>
            <person name="Brown T."/>
            <person name="Cohen L."/>
        </authorList>
    </citation>
    <scope>NUCLEOTIDE SEQUENCE</scope>
    <source>
        <strain evidence="2">CCMP147</strain>
    </source>
</reference>